<dbReference type="Pfam" id="PF01872">
    <property type="entry name" value="RibD_C"/>
    <property type="match status" value="1"/>
</dbReference>
<dbReference type="Gene3D" id="3.40.430.10">
    <property type="entry name" value="Dihydrofolate Reductase, subunit A"/>
    <property type="match status" value="1"/>
</dbReference>
<name>A0A344URX6_9ACTN</name>
<dbReference type="PANTHER" id="PTHR38011:SF12">
    <property type="entry name" value="BIFUNCTIONAL DEAMINASE-REDUCTASE DOMAIN PROTEIN"/>
    <property type="match status" value="1"/>
</dbReference>
<organism evidence="2 3">
    <name type="scientific">Acidipropionibacterium virtanenii</name>
    <dbReference type="NCBI Taxonomy" id="2057246"/>
    <lineage>
        <taxon>Bacteria</taxon>
        <taxon>Bacillati</taxon>
        <taxon>Actinomycetota</taxon>
        <taxon>Actinomycetes</taxon>
        <taxon>Propionibacteriales</taxon>
        <taxon>Propionibacteriaceae</taxon>
        <taxon>Acidipropionibacterium</taxon>
    </lineage>
</organism>
<dbReference type="GO" id="GO:0008703">
    <property type="term" value="F:5-amino-6-(5-phosphoribosylamino)uracil reductase activity"/>
    <property type="evidence" value="ECO:0007669"/>
    <property type="project" value="InterPro"/>
</dbReference>
<dbReference type="KEGG" id="acij:JS278_00837"/>
<dbReference type="OrthoDB" id="3820697at2"/>
<evidence type="ECO:0000313" key="3">
    <source>
        <dbReference type="Proteomes" id="UP000251995"/>
    </source>
</evidence>
<gene>
    <name evidence="2" type="ORF">JS278_00837</name>
</gene>
<feature type="domain" description="Bacterial bifunctional deaminase-reductase C-terminal" evidence="1">
    <location>
        <begin position="6"/>
        <end position="206"/>
    </location>
</feature>
<protein>
    <recommendedName>
        <fullName evidence="1">Bacterial bifunctional deaminase-reductase C-terminal domain-containing protein</fullName>
    </recommendedName>
</protein>
<dbReference type="InterPro" id="IPR050765">
    <property type="entry name" value="Riboflavin_Biosynth_HTPR"/>
</dbReference>
<dbReference type="Proteomes" id="UP000251995">
    <property type="component" value="Chromosome"/>
</dbReference>
<accession>A0A344URX6</accession>
<dbReference type="InterPro" id="IPR024072">
    <property type="entry name" value="DHFR-like_dom_sf"/>
</dbReference>
<sequence>MSATVLYMSMSVDGFIAGPNETRRNGLGDGGERLHEWVFGPRGPGRNDRQDDEWFGDRGVNDGRAIAERLTGVDRQVWDEFLSTGAVLAGRGTFETADGWGGDHHDGVPIFILSRHPAPAEFAGYPLVTYISDLDDAVHRAKAAAGGRNIMVHGAGVAQRMLRAGLLDEIQLHLIPVLLGQGRRLFDGLPAEQLELRPISALQGAQALHLRYVVDYSRDADGI</sequence>
<dbReference type="RefSeq" id="WP_114044103.1">
    <property type="nucleotide sequence ID" value="NZ_CP025198.1"/>
</dbReference>
<dbReference type="InterPro" id="IPR002734">
    <property type="entry name" value="RibDG_C"/>
</dbReference>
<evidence type="ECO:0000259" key="1">
    <source>
        <dbReference type="Pfam" id="PF01872"/>
    </source>
</evidence>
<keyword evidence="3" id="KW-1185">Reference proteome</keyword>
<proteinExistence type="predicted"/>
<dbReference type="GO" id="GO:0009231">
    <property type="term" value="P:riboflavin biosynthetic process"/>
    <property type="evidence" value="ECO:0007669"/>
    <property type="project" value="InterPro"/>
</dbReference>
<dbReference type="AlphaFoldDB" id="A0A344URX6"/>
<dbReference type="PANTHER" id="PTHR38011">
    <property type="entry name" value="DIHYDROFOLATE REDUCTASE FAMILY PROTEIN (AFU_ORTHOLOGUE AFUA_8G06820)"/>
    <property type="match status" value="1"/>
</dbReference>
<reference evidence="2 3" key="1">
    <citation type="submission" date="2017-12" db="EMBL/GenBank/DDBJ databases">
        <title>The whole genome sequence of the Acidipropionibacterium virtanenii sp. nov. type strain JS278.</title>
        <authorList>
            <person name="Laine P."/>
            <person name="Deptula P."/>
            <person name="Varmanen P."/>
            <person name="Auvinen P."/>
        </authorList>
    </citation>
    <scope>NUCLEOTIDE SEQUENCE [LARGE SCALE GENOMIC DNA]</scope>
    <source>
        <strain evidence="2 3">JS278</strain>
    </source>
</reference>
<evidence type="ECO:0000313" key="2">
    <source>
        <dbReference type="EMBL" id="AXE38024.1"/>
    </source>
</evidence>
<dbReference type="SUPFAM" id="SSF53597">
    <property type="entry name" value="Dihydrofolate reductase-like"/>
    <property type="match status" value="1"/>
</dbReference>
<dbReference type="EMBL" id="CP025198">
    <property type="protein sequence ID" value="AXE38024.1"/>
    <property type="molecule type" value="Genomic_DNA"/>
</dbReference>